<dbReference type="KEGG" id="paca:ID47_03435"/>
<dbReference type="GO" id="GO:0042953">
    <property type="term" value="P:lipoprotein transport"/>
    <property type="evidence" value="ECO:0007669"/>
    <property type="project" value="InterPro"/>
</dbReference>
<dbReference type="RefSeq" id="WP_038463796.1">
    <property type="nucleotide sequence ID" value="NZ_CP008941.1"/>
</dbReference>
<dbReference type="InterPro" id="IPR025857">
    <property type="entry name" value="MacB_PCD"/>
</dbReference>
<dbReference type="AlphaFoldDB" id="A0A077AVD1"/>
<dbReference type="STRING" id="91604.ID47_03435"/>
<accession>A0A077AVD1</accession>
<evidence type="ECO:0000313" key="12">
    <source>
        <dbReference type="Proteomes" id="UP000028926"/>
    </source>
</evidence>
<dbReference type="InterPro" id="IPR011925">
    <property type="entry name" value="LolCE_TM"/>
</dbReference>
<sequence length="420" mass="46692">MFSKFERMIAFRYLRSSRQEGFVSVIAWFSFIGIALGVATLIIVMAVMNGFRQELLQRIIGMNGHVAINAINRPFDDFDKVADAVRKVKGVVQVYPEIERQAMLMYRAQARGVQVHGMRPADLKKRDFIKNNIVDGTLDQFGVFEHDDVKTETVAIGVTLARKTGIVVGDRISLMSPEGTASAFGTLPRQKSFVVAAIFKAGVFQYDSGVIFIPLASAQSFFRLGDGVTNLDVFVDNPDKVGQRSFQIQNTIGQGYQLFDWQNSNNTLFQAVEVERNVMFIILTLIILIAAFNILSSLIMLVKDKTRDIAIMRTMGASQKSMMRIFFLTGSTLGLVGTALGLTVGLAFALNIESIRQGLQSLLGTNLFNEEIYFLTQLPCKLDPLDVTITVVTALILTFLSTLYPSWRAARLDPVEALRQ</sequence>
<dbReference type="InterPro" id="IPR003838">
    <property type="entry name" value="ABC3_permease_C"/>
</dbReference>
<keyword evidence="7 8" id="KW-0472">Membrane</keyword>
<feature type="transmembrane region" description="Helical" evidence="8">
    <location>
        <begin position="278"/>
        <end position="302"/>
    </location>
</feature>
<keyword evidence="4" id="KW-1003">Cell membrane</keyword>
<dbReference type="OrthoDB" id="9808461at2"/>
<feature type="transmembrane region" description="Helical" evidence="8">
    <location>
        <begin position="21"/>
        <end position="48"/>
    </location>
</feature>
<evidence type="ECO:0000256" key="2">
    <source>
        <dbReference type="ARBA" id="ARBA00005236"/>
    </source>
</evidence>
<evidence type="ECO:0000259" key="9">
    <source>
        <dbReference type="Pfam" id="PF02687"/>
    </source>
</evidence>
<dbReference type="Proteomes" id="UP000028926">
    <property type="component" value="Chromosome"/>
</dbReference>
<dbReference type="GO" id="GO:0044874">
    <property type="term" value="P:lipoprotein localization to outer membrane"/>
    <property type="evidence" value="ECO:0007669"/>
    <property type="project" value="TreeGrafter"/>
</dbReference>
<feature type="transmembrane region" description="Helical" evidence="8">
    <location>
        <begin position="323"/>
        <end position="350"/>
    </location>
</feature>
<keyword evidence="3" id="KW-0813">Transport</keyword>
<evidence type="ECO:0000256" key="5">
    <source>
        <dbReference type="ARBA" id="ARBA00022692"/>
    </source>
</evidence>
<keyword evidence="5 8" id="KW-0812">Transmembrane</keyword>
<dbReference type="NCBIfam" id="TIGR02212">
    <property type="entry name" value="lolCE"/>
    <property type="match status" value="1"/>
</dbReference>
<dbReference type="PANTHER" id="PTHR30489">
    <property type="entry name" value="LIPOPROTEIN-RELEASING SYSTEM TRANSMEMBRANE PROTEIN LOLE"/>
    <property type="match status" value="1"/>
</dbReference>
<keyword evidence="6 8" id="KW-1133">Transmembrane helix</keyword>
<evidence type="ECO:0000313" key="11">
    <source>
        <dbReference type="EMBL" id="AIK95994.1"/>
    </source>
</evidence>
<dbReference type="EMBL" id="CP008941">
    <property type="protein sequence ID" value="AIK95994.1"/>
    <property type="molecule type" value="Genomic_DNA"/>
</dbReference>
<proteinExistence type="inferred from homology"/>
<dbReference type="PANTHER" id="PTHR30489:SF0">
    <property type="entry name" value="LIPOPROTEIN-RELEASING SYSTEM TRANSMEMBRANE PROTEIN LOLE"/>
    <property type="match status" value="1"/>
</dbReference>
<evidence type="ECO:0000256" key="3">
    <source>
        <dbReference type="ARBA" id="ARBA00022448"/>
    </source>
</evidence>
<comment type="similarity">
    <text evidence="2">Belongs to the ABC-4 integral membrane protein family. LolC/E subfamily.</text>
</comment>
<evidence type="ECO:0000256" key="4">
    <source>
        <dbReference type="ARBA" id="ARBA00022475"/>
    </source>
</evidence>
<dbReference type="GO" id="GO:0098797">
    <property type="term" value="C:plasma membrane protein complex"/>
    <property type="evidence" value="ECO:0007669"/>
    <property type="project" value="TreeGrafter"/>
</dbReference>
<protein>
    <submittedName>
        <fullName evidence="11">Multidrug ABC transporter substrate-binding protein</fullName>
    </submittedName>
</protein>
<feature type="domain" description="MacB-like periplasmic core" evidence="10">
    <location>
        <begin position="31"/>
        <end position="249"/>
    </location>
</feature>
<dbReference type="InterPro" id="IPR051447">
    <property type="entry name" value="Lipoprotein-release_system"/>
</dbReference>
<evidence type="ECO:0000256" key="8">
    <source>
        <dbReference type="SAM" id="Phobius"/>
    </source>
</evidence>
<name>A0A077AVD1_9PROT</name>
<reference evidence="11 12" key="1">
    <citation type="submission" date="2014-07" db="EMBL/GenBank/DDBJ databases">
        <title>Comparative genomic insights into amoeba endosymbionts belonging to the families of Holosporaceae and Candidatus Midichloriaceae within Rickettsiales.</title>
        <authorList>
            <person name="Wang Z."/>
            <person name="Wu M."/>
        </authorList>
    </citation>
    <scope>NUCLEOTIDE SEQUENCE [LARGE SCALE GENOMIC DNA]</scope>
    <source>
        <strain evidence="11">PRA3</strain>
    </source>
</reference>
<evidence type="ECO:0000256" key="6">
    <source>
        <dbReference type="ARBA" id="ARBA00022989"/>
    </source>
</evidence>
<feature type="transmembrane region" description="Helical" evidence="8">
    <location>
        <begin position="387"/>
        <end position="404"/>
    </location>
</feature>
<keyword evidence="12" id="KW-1185">Reference proteome</keyword>
<feature type="domain" description="ABC3 transporter permease C-terminal" evidence="9">
    <location>
        <begin position="280"/>
        <end position="414"/>
    </location>
</feature>
<organism evidence="11 12">
    <name type="scientific">Candidatus Odyssella acanthamoebae</name>
    <dbReference type="NCBI Taxonomy" id="91604"/>
    <lineage>
        <taxon>Bacteria</taxon>
        <taxon>Pseudomonadati</taxon>
        <taxon>Pseudomonadota</taxon>
        <taxon>Alphaproteobacteria</taxon>
        <taxon>Holosporales</taxon>
        <taxon>Candidatus Paracaedibacteraceae</taxon>
        <taxon>Candidatus Odyssella</taxon>
    </lineage>
</organism>
<comment type="subcellular location">
    <subcellularLocation>
        <location evidence="1">Cell membrane</location>
        <topology evidence="1">Multi-pass membrane protein</topology>
    </subcellularLocation>
</comment>
<evidence type="ECO:0000259" key="10">
    <source>
        <dbReference type="Pfam" id="PF12704"/>
    </source>
</evidence>
<gene>
    <name evidence="11" type="ORF">ID47_03435</name>
</gene>
<dbReference type="Pfam" id="PF02687">
    <property type="entry name" value="FtsX"/>
    <property type="match status" value="1"/>
</dbReference>
<evidence type="ECO:0000256" key="1">
    <source>
        <dbReference type="ARBA" id="ARBA00004651"/>
    </source>
</evidence>
<dbReference type="HOGENOM" id="CLU_000604_8_1_5"/>
<dbReference type="eggNOG" id="COG4591">
    <property type="taxonomic scope" value="Bacteria"/>
</dbReference>
<dbReference type="Pfam" id="PF12704">
    <property type="entry name" value="MacB_PCD"/>
    <property type="match status" value="1"/>
</dbReference>
<evidence type="ECO:0000256" key="7">
    <source>
        <dbReference type="ARBA" id="ARBA00023136"/>
    </source>
</evidence>